<dbReference type="VEuPathDB" id="FungiDB:VP01_2157g1"/>
<dbReference type="AlphaFoldDB" id="A0A0L6V9Q9"/>
<dbReference type="Proteomes" id="UP000037035">
    <property type="component" value="Unassembled WGS sequence"/>
</dbReference>
<comment type="caution">
    <text evidence="2">The sequence shown here is derived from an EMBL/GenBank/DDBJ whole genome shotgun (WGS) entry which is preliminary data.</text>
</comment>
<protein>
    <recommendedName>
        <fullName evidence="1">CxC1-like cysteine cluster associated with KDZ transposases domain-containing protein</fullName>
    </recommendedName>
</protein>
<dbReference type="OrthoDB" id="3253684at2759"/>
<dbReference type="Pfam" id="PF18802">
    <property type="entry name" value="CxC1"/>
    <property type="match status" value="1"/>
</dbReference>
<evidence type="ECO:0000313" key="2">
    <source>
        <dbReference type="EMBL" id="KNZ57444.1"/>
    </source>
</evidence>
<dbReference type="EMBL" id="LAVV01007011">
    <property type="protein sequence ID" value="KNZ57444.1"/>
    <property type="molecule type" value="Genomic_DNA"/>
</dbReference>
<organism evidence="2 3">
    <name type="scientific">Puccinia sorghi</name>
    <dbReference type="NCBI Taxonomy" id="27349"/>
    <lineage>
        <taxon>Eukaryota</taxon>
        <taxon>Fungi</taxon>
        <taxon>Dikarya</taxon>
        <taxon>Basidiomycota</taxon>
        <taxon>Pucciniomycotina</taxon>
        <taxon>Pucciniomycetes</taxon>
        <taxon>Pucciniales</taxon>
        <taxon>Pucciniaceae</taxon>
        <taxon>Puccinia</taxon>
    </lineage>
</organism>
<accession>A0A0L6V9Q9</accession>
<proteinExistence type="predicted"/>
<evidence type="ECO:0000313" key="3">
    <source>
        <dbReference type="Proteomes" id="UP000037035"/>
    </source>
</evidence>
<dbReference type="STRING" id="27349.A0A0L6V9Q9"/>
<name>A0A0L6V9Q9_9BASI</name>
<dbReference type="PANTHER" id="PTHR33096:SF1">
    <property type="entry name" value="CXC1-LIKE CYSTEINE CLUSTER ASSOCIATED WITH KDZ TRANSPOSASES DOMAIN-CONTAINING PROTEIN"/>
    <property type="match status" value="1"/>
</dbReference>
<dbReference type="InterPro" id="IPR041320">
    <property type="entry name" value="CxC1"/>
</dbReference>
<keyword evidence="3" id="KW-1185">Reference proteome</keyword>
<feature type="domain" description="CxC1-like cysteine cluster associated with KDZ transposases" evidence="1">
    <location>
        <begin position="2"/>
        <end position="59"/>
    </location>
</feature>
<gene>
    <name evidence="2" type="ORF">VP01_2157g1</name>
</gene>
<sequence length="215" mass="23947">MTQSVTILANGFLRSSPLTPTAGFSMRLLAYHNQAWHNLNVCLGPFTETQKLIGKERSEVSWNCQQNKVHDLSCIGRNLRQCFASAVVLYQKLLQKTEDVLQSTLGLTKHQVMAGNTCPACFGPSRGTGISTIPSVNNCLIVALDGKLQHHHQKKAGSDHIPLVTPDVFVLPLDLEAISAYITKQERLNKVPKKVRDCDFKSHGHFTTYIFLLMF</sequence>
<dbReference type="PANTHER" id="PTHR33096">
    <property type="entry name" value="CXC2 DOMAIN-CONTAINING PROTEIN"/>
    <property type="match status" value="1"/>
</dbReference>
<evidence type="ECO:0000259" key="1">
    <source>
        <dbReference type="Pfam" id="PF18802"/>
    </source>
</evidence>
<reference evidence="2 3" key="1">
    <citation type="submission" date="2015-08" db="EMBL/GenBank/DDBJ databases">
        <title>Next Generation Sequencing and Analysis of the Genome of Puccinia sorghi L Schw, the Causal Agent of Maize Common Rust.</title>
        <authorList>
            <person name="Rochi L."/>
            <person name="Burguener G."/>
            <person name="Darino M."/>
            <person name="Turjanski A."/>
            <person name="Kreff E."/>
            <person name="Dieguez M.J."/>
            <person name="Sacco F."/>
        </authorList>
    </citation>
    <scope>NUCLEOTIDE SEQUENCE [LARGE SCALE GENOMIC DNA]</scope>
    <source>
        <strain evidence="2 3">RO10H11247</strain>
    </source>
</reference>